<proteinExistence type="predicted"/>
<dbReference type="AlphaFoldDB" id="A0AAE6Q8Q7"/>
<evidence type="ECO:0000313" key="3">
    <source>
        <dbReference type="Proteomes" id="UP000422822"/>
    </source>
</evidence>
<name>A0AAE6Q8Q7_EHRRU</name>
<evidence type="ECO:0000313" key="2">
    <source>
        <dbReference type="EMBL" id="QGR03234.1"/>
    </source>
</evidence>
<feature type="transmembrane region" description="Helical" evidence="1">
    <location>
        <begin position="12"/>
        <end position="34"/>
    </location>
</feature>
<accession>A0AAE6Q8Q7</accession>
<dbReference type="Proteomes" id="UP000422822">
    <property type="component" value="Chromosome"/>
</dbReference>
<reference evidence="2 3" key="1">
    <citation type="submission" date="2018-10" db="EMBL/GenBank/DDBJ databases">
        <title>Propagation and draft genome sequences of three atypical Erhlichia ruminantium isolates.</title>
        <authorList>
            <person name="Liebenberg J."/>
            <person name="Steyn H."/>
            <person name="Josemans A."/>
            <person name="Zweygarth E."/>
        </authorList>
    </citation>
    <scope>NUCLEOTIDE SEQUENCE [LARGE SCALE GENOMIC DNA]</scope>
    <source>
        <strain evidence="2 3">Omatjenne</strain>
    </source>
</reference>
<keyword evidence="3" id="KW-1185">Reference proteome</keyword>
<evidence type="ECO:0000256" key="1">
    <source>
        <dbReference type="SAM" id="Phobius"/>
    </source>
</evidence>
<sequence>MDVTVLEMVKKYGMMALVLIVMVLVLAVIVIVCIRNAGKLELLSNKLSVMVSIADTTIREEEDYSQKICCIVDGIEIRKEFMQNLAYYKEVPDDILVKKHLEYLKTSAGYSSHDENKMIRRAMMGAAFEKIVRKNTFSPNLCLIHHVISYLYSIGYEDLLVHLVNEVLKYKRSTWCSNVKYVSNIRPGNGVTLTIKYDSRVLSNQCCIKVDMYSEDFLNCNSELELKRTSFSTMKLFISPTLSDDQFLTYRSKKGLTSLVWDFLRRRLGLVSQVRCESIIPEFFVDHVLMRTLNNVCLSDVVKCQDVGIVET</sequence>
<dbReference type="EMBL" id="CP033455">
    <property type="protein sequence ID" value="QGR03234.1"/>
    <property type="molecule type" value="Genomic_DNA"/>
</dbReference>
<keyword evidence="1" id="KW-0472">Membrane</keyword>
<protein>
    <submittedName>
        <fullName evidence="2">Uncharacterized protein</fullName>
    </submittedName>
</protein>
<gene>
    <name evidence="2" type="ORF">EDL80_01290</name>
</gene>
<keyword evidence="1" id="KW-1133">Transmembrane helix</keyword>
<organism evidence="2 3">
    <name type="scientific">Ehrlichia ruminantium</name>
    <name type="common">heartwater rickettsia</name>
    <name type="synonym">Cowdria ruminantium</name>
    <dbReference type="NCBI Taxonomy" id="779"/>
    <lineage>
        <taxon>Bacteria</taxon>
        <taxon>Pseudomonadati</taxon>
        <taxon>Pseudomonadota</taxon>
        <taxon>Alphaproteobacteria</taxon>
        <taxon>Rickettsiales</taxon>
        <taxon>Anaplasmataceae</taxon>
        <taxon>Ehrlichia</taxon>
    </lineage>
</organism>
<dbReference type="RefSeq" id="WP_158406404.1">
    <property type="nucleotide sequence ID" value="NZ_CP033454.1"/>
</dbReference>
<keyword evidence="1" id="KW-0812">Transmembrane</keyword>